<dbReference type="AlphaFoldDB" id="A0A6S6W401"/>
<protein>
    <submittedName>
        <fullName evidence="2">Uncharacterized protein</fullName>
    </submittedName>
</protein>
<evidence type="ECO:0000313" key="3">
    <source>
        <dbReference type="Proteomes" id="UP000472372"/>
    </source>
</evidence>
<feature type="region of interest" description="Disordered" evidence="1">
    <location>
        <begin position="1"/>
        <end position="42"/>
    </location>
</feature>
<proteinExistence type="predicted"/>
<feature type="compositionally biased region" description="Polar residues" evidence="1">
    <location>
        <begin position="1"/>
        <end position="11"/>
    </location>
</feature>
<accession>A0A6S6W401</accession>
<sequence length="91" mass="10953">MISSSSISLPETTFHPRMPTTSNMHRHPIARRPHSAPPAPEPEDGYEYYFDYSFEYDYNEEEDNAPQGRVVSRGFRWFLRHYLWRTDGWKR</sequence>
<dbReference type="EMBL" id="HG992981">
    <property type="protein sequence ID" value="CAE7178234.1"/>
    <property type="molecule type" value="Genomic_DNA"/>
</dbReference>
<reference evidence="2" key="1">
    <citation type="submission" date="2021-02" db="EMBL/GenBank/DDBJ databases">
        <authorList>
            <person name="Syme A R."/>
            <person name="Syme A R."/>
            <person name="Moolhuijzen P."/>
        </authorList>
    </citation>
    <scope>NUCLEOTIDE SEQUENCE</scope>
    <source>
        <strain evidence="2">W1-1</strain>
    </source>
</reference>
<gene>
    <name evidence="2" type="ORF">PTTW11_06313</name>
</gene>
<dbReference type="Proteomes" id="UP000472372">
    <property type="component" value="Chromosome 5"/>
</dbReference>
<name>A0A6S6W401_9PLEO</name>
<evidence type="ECO:0000313" key="2">
    <source>
        <dbReference type="EMBL" id="CAE7178234.1"/>
    </source>
</evidence>
<organism evidence="2 3">
    <name type="scientific">Pyrenophora teres f. teres</name>
    <dbReference type="NCBI Taxonomy" id="97479"/>
    <lineage>
        <taxon>Eukaryota</taxon>
        <taxon>Fungi</taxon>
        <taxon>Dikarya</taxon>
        <taxon>Ascomycota</taxon>
        <taxon>Pezizomycotina</taxon>
        <taxon>Dothideomycetes</taxon>
        <taxon>Pleosporomycetidae</taxon>
        <taxon>Pleosporales</taxon>
        <taxon>Pleosporineae</taxon>
        <taxon>Pleosporaceae</taxon>
        <taxon>Pyrenophora</taxon>
    </lineage>
</organism>
<evidence type="ECO:0000256" key="1">
    <source>
        <dbReference type="SAM" id="MobiDB-lite"/>
    </source>
</evidence>
<feature type="compositionally biased region" description="Basic residues" evidence="1">
    <location>
        <begin position="24"/>
        <end position="34"/>
    </location>
</feature>